<evidence type="ECO:0000313" key="8">
    <source>
        <dbReference type="Proteomes" id="UP000703661"/>
    </source>
</evidence>
<dbReference type="EMBL" id="JAAAID010000003">
    <property type="protein sequence ID" value="KAG0024791.1"/>
    <property type="molecule type" value="Genomic_DNA"/>
</dbReference>
<evidence type="ECO:0000256" key="3">
    <source>
        <dbReference type="ARBA" id="ARBA00022490"/>
    </source>
</evidence>
<evidence type="ECO:0000256" key="5">
    <source>
        <dbReference type="ARBA" id="ARBA00023212"/>
    </source>
</evidence>
<dbReference type="GO" id="GO:0005856">
    <property type="term" value="C:cytoskeleton"/>
    <property type="evidence" value="ECO:0007669"/>
    <property type="project" value="UniProtKB-SubCell"/>
</dbReference>
<sequence>MSWESQIDELTGTGKVTAAAFYGHDGAILATSPGVSVGIPEIKKLVAAFDNDSEATSNGLFLEQTKFLYVSNKDGLLHVRDGTSGAVCVLTKKSLLIGFYQNDEVDNCIEAVKKTGESLRALGN</sequence>
<comment type="caution">
    <text evidence="7">The sequence shown here is derived from an EMBL/GenBank/DDBJ whole genome shotgun (WGS) entry which is preliminary data.</text>
</comment>
<name>A0A9P6T4U5_9FUNG</name>
<dbReference type="PANTHER" id="PTHR11604">
    <property type="entry name" value="PROFILIN"/>
    <property type="match status" value="1"/>
</dbReference>
<evidence type="ECO:0000256" key="4">
    <source>
        <dbReference type="ARBA" id="ARBA00023203"/>
    </source>
</evidence>
<gene>
    <name evidence="7" type="ORF">BGZ80_006064</name>
</gene>
<evidence type="ECO:0000256" key="6">
    <source>
        <dbReference type="RuleBase" id="RU003909"/>
    </source>
</evidence>
<dbReference type="InterPro" id="IPR048278">
    <property type="entry name" value="PFN"/>
</dbReference>
<dbReference type="CDD" id="cd00148">
    <property type="entry name" value="PROF"/>
    <property type="match status" value="1"/>
</dbReference>
<keyword evidence="5" id="KW-0206">Cytoskeleton</keyword>
<keyword evidence="4 6" id="KW-0009">Actin-binding</keyword>
<dbReference type="SMART" id="SM00392">
    <property type="entry name" value="PROF"/>
    <property type="match status" value="1"/>
</dbReference>
<evidence type="ECO:0000256" key="2">
    <source>
        <dbReference type="ARBA" id="ARBA00010058"/>
    </source>
</evidence>
<dbReference type="GO" id="GO:0003785">
    <property type="term" value="F:actin monomer binding"/>
    <property type="evidence" value="ECO:0007669"/>
    <property type="project" value="TreeGrafter"/>
</dbReference>
<keyword evidence="3" id="KW-0963">Cytoplasm</keyword>
<dbReference type="GO" id="GO:0005938">
    <property type="term" value="C:cell cortex"/>
    <property type="evidence" value="ECO:0007669"/>
    <property type="project" value="TreeGrafter"/>
</dbReference>
<proteinExistence type="inferred from homology"/>
<evidence type="ECO:0000313" key="7">
    <source>
        <dbReference type="EMBL" id="KAG0024791.1"/>
    </source>
</evidence>
<dbReference type="InterPro" id="IPR036140">
    <property type="entry name" value="PFN_sf"/>
</dbReference>
<dbReference type="PANTHER" id="PTHR11604:SF0">
    <property type="entry name" value="PROFILIN"/>
    <property type="match status" value="1"/>
</dbReference>
<comment type="similarity">
    <text evidence="2 6">Belongs to the profilin family.</text>
</comment>
<dbReference type="InterPro" id="IPR005455">
    <property type="entry name" value="PFN_euk"/>
</dbReference>
<accession>A0A9P6T4U5</accession>
<organism evidence="7 8">
    <name type="scientific">Entomortierella chlamydospora</name>
    <dbReference type="NCBI Taxonomy" id="101097"/>
    <lineage>
        <taxon>Eukaryota</taxon>
        <taxon>Fungi</taxon>
        <taxon>Fungi incertae sedis</taxon>
        <taxon>Mucoromycota</taxon>
        <taxon>Mortierellomycotina</taxon>
        <taxon>Mortierellomycetes</taxon>
        <taxon>Mortierellales</taxon>
        <taxon>Mortierellaceae</taxon>
        <taxon>Entomortierella</taxon>
    </lineage>
</organism>
<dbReference type="AlphaFoldDB" id="A0A9P6T4U5"/>
<evidence type="ECO:0000256" key="1">
    <source>
        <dbReference type="ARBA" id="ARBA00004245"/>
    </source>
</evidence>
<protein>
    <recommendedName>
        <fullName evidence="6">Profilin</fullName>
    </recommendedName>
</protein>
<comment type="subcellular location">
    <subcellularLocation>
        <location evidence="1">Cytoplasm</location>
        <location evidence="1">Cytoskeleton</location>
    </subcellularLocation>
</comment>
<dbReference type="Gene3D" id="3.30.450.30">
    <property type="entry name" value="Dynein light chain 2a, cytoplasmic"/>
    <property type="match status" value="1"/>
</dbReference>
<keyword evidence="8" id="KW-1185">Reference proteome</keyword>
<dbReference type="OrthoDB" id="421374at2759"/>
<reference evidence="7" key="1">
    <citation type="journal article" date="2020" name="Fungal Divers.">
        <title>Resolving the Mortierellaceae phylogeny through synthesis of multi-gene phylogenetics and phylogenomics.</title>
        <authorList>
            <person name="Vandepol N."/>
            <person name="Liber J."/>
            <person name="Desiro A."/>
            <person name="Na H."/>
            <person name="Kennedy M."/>
            <person name="Barry K."/>
            <person name="Grigoriev I.V."/>
            <person name="Miller A.N."/>
            <person name="O'Donnell K."/>
            <person name="Stajich J.E."/>
            <person name="Bonito G."/>
        </authorList>
    </citation>
    <scope>NUCLEOTIDE SEQUENCE</scope>
    <source>
        <strain evidence="7">NRRL 2769</strain>
    </source>
</reference>
<dbReference type="Pfam" id="PF00235">
    <property type="entry name" value="Profilin"/>
    <property type="match status" value="1"/>
</dbReference>
<dbReference type="SUPFAM" id="SSF55770">
    <property type="entry name" value="Profilin (actin-binding protein)"/>
    <property type="match status" value="1"/>
</dbReference>
<dbReference type="Proteomes" id="UP000703661">
    <property type="component" value="Unassembled WGS sequence"/>
</dbReference>